<reference evidence="2" key="1">
    <citation type="submission" date="2021-01" db="EMBL/GenBank/DDBJ databases">
        <authorList>
            <person name="Corre E."/>
            <person name="Pelletier E."/>
            <person name="Niang G."/>
            <person name="Scheremetjew M."/>
            <person name="Finn R."/>
            <person name="Kale V."/>
            <person name="Holt S."/>
            <person name="Cochrane G."/>
            <person name="Meng A."/>
            <person name="Brown T."/>
            <person name="Cohen L."/>
        </authorList>
    </citation>
    <scope>NUCLEOTIDE SEQUENCE</scope>
    <source>
        <strain evidence="2">OF101</strain>
    </source>
</reference>
<feature type="region of interest" description="Disordered" evidence="1">
    <location>
        <begin position="142"/>
        <end position="170"/>
    </location>
</feature>
<proteinExistence type="predicted"/>
<dbReference type="EMBL" id="HBGE01059759">
    <property type="protein sequence ID" value="CAD9159017.1"/>
    <property type="molecule type" value="Transcribed_RNA"/>
</dbReference>
<dbReference type="AlphaFoldDB" id="A0A7S1R8B1"/>
<organism evidence="2">
    <name type="scientific">Alexandrium catenella</name>
    <name type="common">Red tide dinoflagellate</name>
    <name type="synonym">Gonyaulax catenella</name>
    <dbReference type="NCBI Taxonomy" id="2925"/>
    <lineage>
        <taxon>Eukaryota</taxon>
        <taxon>Sar</taxon>
        <taxon>Alveolata</taxon>
        <taxon>Dinophyceae</taxon>
        <taxon>Gonyaulacales</taxon>
        <taxon>Pyrocystaceae</taxon>
        <taxon>Alexandrium</taxon>
    </lineage>
</organism>
<evidence type="ECO:0000313" key="2">
    <source>
        <dbReference type="EMBL" id="CAD9159017.1"/>
    </source>
</evidence>
<sequence>MGTARPPVGEPQHGADEAAPPGGWRERAASAAAVGGAAGLLVLHAPFAAAALAAGAAYATTREDSAGDAARSMGDAGLRAAARARALAEEKKLPEQMEGVLGRVRAADERLGITSKAQEVASSSWEALRELDRRHSLSTKFGQGVSSASSGVASASSAAAGWAGRFLSKR</sequence>
<feature type="region of interest" description="Disordered" evidence="1">
    <location>
        <begin position="1"/>
        <end position="26"/>
    </location>
</feature>
<feature type="compositionally biased region" description="Low complexity" evidence="1">
    <location>
        <begin position="144"/>
        <end position="164"/>
    </location>
</feature>
<name>A0A7S1R8B1_ALECA</name>
<protein>
    <submittedName>
        <fullName evidence="2">Uncharacterized protein</fullName>
    </submittedName>
</protein>
<accession>A0A7S1R8B1</accession>
<gene>
    <name evidence="2" type="ORF">ACAT0790_LOCUS35782</name>
</gene>
<evidence type="ECO:0000256" key="1">
    <source>
        <dbReference type="SAM" id="MobiDB-lite"/>
    </source>
</evidence>